<keyword evidence="1" id="KW-1133">Transmembrane helix</keyword>
<keyword evidence="1" id="KW-0472">Membrane</keyword>
<evidence type="ECO:0000313" key="2">
    <source>
        <dbReference type="EMBL" id="KAK1118120.1"/>
    </source>
</evidence>
<evidence type="ECO:0000313" key="3">
    <source>
        <dbReference type="Proteomes" id="UP001177670"/>
    </source>
</evidence>
<name>A0AA40FGN0_9HYME</name>
<dbReference type="EMBL" id="JAHYIQ010000045">
    <property type="protein sequence ID" value="KAK1118120.1"/>
    <property type="molecule type" value="Genomic_DNA"/>
</dbReference>
<keyword evidence="3" id="KW-1185">Reference proteome</keyword>
<accession>A0AA40FGN0</accession>
<protein>
    <submittedName>
        <fullName evidence="2">Uncharacterized protein</fullName>
    </submittedName>
</protein>
<sequence>VAVERDGRRLLGGWGREVIRRRPTWRANEERELSSRRKEGHIPAGNGSLRLASSLRSSLEPGTVIKRDFPAGQVDWSNETAAAQAGNGGRYERGGGHEGILCAGLFAPLRRFGFFLFLFWSFLAALCVRSSLYFGLDPRRTLTVYTQAYRDHGENNCGGVKCFLGETSVSWLFRLTRSPRLCRAFIGFASLAVTRHALRNEEGTKNARCRDCHPVHCV</sequence>
<organism evidence="2 3">
    <name type="scientific">Melipona bicolor</name>
    <dbReference type="NCBI Taxonomy" id="60889"/>
    <lineage>
        <taxon>Eukaryota</taxon>
        <taxon>Metazoa</taxon>
        <taxon>Ecdysozoa</taxon>
        <taxon>Arthropoda</taxon>
        <taxon>Hexapoda</taxon>
        <taxon>Insecta</taxon>
        <taxon>Pterygota</taxon>
        <taxon>Neoptera</taxon>
        <taxon>Endopterygota</taxon>
        <taxon>Hymenoptera</taxon>
        <taxon>Apocrita</taxon>
        <taxon>Aculeata</taxon>
        <taxon>Apoidea</taxon>
        <taxon>Anthophila</taxon>
        <taxon>Apidae</taxon>
        <taxon>Melipona</taxon>
    </lineage>
</organism>
<dbReference type="Proteomes" id="UP001177670">
    <property type="component" value="Unassembled WGS sequence"/>
</dbReference>
<keyword evidence="1" id="KW-0812">Transmembrane</keyword>
<proteinExistence type="predicted"/>
<reference evidence="2" key="1">
    <citation type="submission" date="2021-10" db="EMBL/GenBank/DDBJ databases">
        <title>Melipona bicolor Genome sequencing and assembly.</title>
        <authorList>
            <person name="Araujo N.S."/>
            <person name="Arias M.C."/>
        </authorList>
    </citation>
    <scope>NUCLEOTIDE SEQUENCE</scope>
    <source>
        <strain evidence="2">USP_2M_L1-L4_2017</strain>
        <tissue evidence="2">Whole body</tissue>
    </source>
</reference>
<evidence type="ECO:0000256" key="1">
    <source>
        <dbReference type="SAM" id="Phobius"/>
    </source>
</evidence>
<feature type="non-terminal residue" evidence="2">
    <location>
        <position position="1"/>
    </location>
</feature>
<comment type="caution">
    <text evidence="2">The sequence shown here is derived from an EMBL/GenBank/DDBJ whole genome shotgun (WGS) entry which is preliminary data.</text>
</comment>
<dbReference type="AlphaFoldDB" id="A0AA40FGN0"/>
<gene>
    <name evidence="2" type="ORF">K0M31_015396</name>
</gene>
<feature type="transmembrane region" description="Helical" evidence="1">
    <location>
        <begin position="114"/>
        <end position="136"/>
    </location>
</feature>